<feature type="chain" id="PRO_5020467430" evidence="1">
    <location>
        <begin position="22"/>
        <end position="147"/>
    </location>
</feature>
<reference evidence="2 3" key="1">
    <citation type="submission" date="2018-10" db="EMBL/GenBank/DDBJ databases">
        <title>Fifty Aureobasidium pullulans genomes reveal a recombining polyextremotolerant generalist.</title>
        <authorList>
            <person name="Gostincar C."/>
            <person name="Turk M."/>
            <person name="Zajc J."/>
            <person name="Gunde-Cimerman N."/>
        </authorList>
    </citation>
    <scope>NUCLEOTIDE SEQUENCE [LARGE SCALE GENOMIC DNA]</scope>
    <source>
        <strain evidence="2 3">EXF-3519</strain>
    </source>
</reference>
<evidence type="ECO:0000256" key="1">
    <source>
        <dbReference type="SAM" id="SignalP"/>
    </source>
</evidence>
<accession>A0A4S9X5N9</accession>
<organism evidence="2 3">
    <name type="scientific">Aureobasidium pullulans</name>
    <name type="common">Black yeast</name>
    <name type="synonym">Pullularia pullulans</name>
    <dbReference type="NCBI Taxonomy" id="5580"/>
    <lineage>
        <taxon>Eukaryota</taxon>
        <taxon>Fungi</taxon>
        <taxon>Dikarya</taxon>
        <taxon>Ascomycota</taxon>
        <taxon>Pezizomycotina</taxon>
        <taxon>Dothideomycetes</taxon>
        <taxon>Dothideomycetidae</taxon>
        <taxon>Dothideales</taxon>
        <taxon>Saccotheciaceae</taxon>
        <taxon>Aureobasidium</taxon>
    </lineage>
</organism>
<feature type="non-terminal residue" evidence="2">
    <location>
        <position position="1"/>
    </location>
</feature>
<dbReference type="AlphaFoldDB" id="A0A4S9X5N9"/>
<feature type="signal peptide" evidence="1">
    <location>
        <begin position="1"/>
        <end position="21"/>
    </location>
</feature>
<dbReference type="EMBL" id="QZBS01000080">
    <property type="protein sequence ID" value="THZ74168.1"/>
    <property type="molecule type" value="Genomic_DNA"/>
</dbReference>
<protein>
    <submittedName>
        <fullName evidence="2">Uncharacterized protein</fullName>
    </submittedName>
</protein>
<gene>
    <name evidence="2" type="ORF">D6C85_03637</name>
</gene>
<evidence type="ECO:0000313" key="3">
    <source>
        <dbReference type="Proteomes" id="UP000309734"/>
    </source>
</evidence>
<proteinExistence type="predicted"/>
<dbReference type="Proteomes" id="UP000309734">
    <property type="component" value="Unassembled WGS sequence"/>
</dbReference>
<keyword evidence="1" id="KW-0732">Signal</keyword>
<comment type="caution">
    <text evidence="2">The sequence shown here is derived from an EMBL/GenBank/DDBJ whole genome shotgun (WGS) entry which is preliminary data.</text>
</comment>
<sequence length="147" mass="17065">LFTNISALLLAVLDTITRLHARSRLSRSRNHHQASAERQKPYHLLRGVQPTLYNHPCLHVFPTNRRSFARQRNPFKFSLGSPRPNLALLYRGRVEFGGVDMSIAVFASYIHDFPTTQIPAYLPLHCYYPRMVMSSQWVLIRLHREGI</sequence>
<evidence type="ECO:0000313" key="2">
    <source>
        <dbReference type="EMBL" id="THZ74168.1"/>
    </source>
</evidence>
<name>A0A4S9X5N9_AURPU</name>